<dbReference type="Proteomes" id="UP000492821">
    <property type="component" value="Unassembled WGS sequence"/>
</dbReference>
<dbReference type="AlphaFoldDB" id="A0A7E4UTR1"/>
<sequence>MSTDETMATVPLQSHLLRELTRIVCSRSQFERRYKPTSCIGRLIAAGERSLKALREVIEDDVWITRVGDSEMRFEFCGIYWEVDELFLNNLFIKWARRLHAFTFHWLYDLPRQGFVKAMVENEDLEELSIGRWSKNDWPMILEIFPKLISMTMSSVQFADMLENSPKEHFHLKEIRLKDDEGTLGVALQALLTHRTKCPNLEAIFYFDDSMKPVEIPESEITIPTIKHLGIDITTECCAKLDFSILDAANKLFPSLESVYITVNSHCHDHDVRKVDSIDELYEAFHLLRFGFFVELYYREKLNPSVENLEELHQHLAAKGKLYGYQTCFTVETLYPEKALIHKVVVSGYEDDYDEVTYFCGDSSSDDLLSDDGSFGFSD</sequence>
<organism evidence="1 2">
    <name type="scientific">Panagrellus redivivus</name>
    <name type="common">Microworm</name>
    <dbReference type="NCBI Taxonomy" id="6233"/>
    <lineage>
        <taxon>Eukaryota</taxon>
        <taxon>Metazoa</taxon>
        <taxon>Ecdysozoa</taxon>
        <taxon>Nematoda</taxon>
        <taxon>Chromadorea</taxon>
        <taxon>Rhabditida</taxon>
        <taxon>Tylenchina</taxon>
        <taxon>Panagrolaimomorpha</taxon>
        <taxon>Panagrolaimoidea</taxon>
        <taxon>Panagrolaimidae</taxon>
        <taxon>Panagrellus</taxon>
    </lineage>
</organism>
<name>A0A7E4UTR1_PANRE</name>
<evidence type="ECO:0000313" key="1">
    <source>
        <dbReference type="Proteomes" id="UP000492821"/>
    </source>
</evidence>
<reference evidence="2" key="2">
    <citation type="submission" date="2020-10" db="UniProtKB">
        <authorList>
            <consortium name="WormBaseParasite"/>
        </authorList>
    </citation>
    <scope>IDENTIFICATION</scope>
</reference>
<proteinExistence type="predicted"/>
<evidence type="ECO:0000313" key="2">
    <source>
        <dbReference type="WBParaSite" id="Pan_g12743.t1"/>
    </source>
</evidence>
<accession>A0A7E4UTR1</accession>
<protein>
    <submittedName>
        <fullName evidence="2">F-box domain-containing protein</fullName>
    </submittedName>
</protein>
<dbReference type="WBParaSite" id="Pan_g12743.t1">
    <property type="protein sequence ID" value="Pan_g12743.t1"/>
    <property type="gene ID" value="Pan_g12743"/>
</dbReference>
<keyword evidence="1" id="KW-1185">Reference proteome</keyword>
<reference evidence="1" key="1">
    <citation type="journal article" date="2013" name="Genetics">
        <title>The draft genome and transcriptome of Panagrellus redivivus are shaped by the harsh demands of a free-living lifestyle.</title>
        <authorList>
            <person name="Srinivasan J."/>
            <person name="Dillman A.R."/>
            <person name="Macchietto M.G."/>
            <person name="Heikkinen L."/>
            <person name="Lakso M."/>
            <person name="Fracchia K.M."/>
            <person name="Antoshechkin I."/>
            <person name="Mortazavi A."/>
            <person name="Wong G."/>
            <person name="Sternberg P.W."/>
        </authorList>
    </citation>
    <scope>NUCLEOTIDE SEQUENCE [LARGE SCALE GENOMIC DNA]</scope>
    <source>
        <strain evidence="1">MT8872</strain>
    </source>
</reference>